<keyword evidence="3" id="KW-1185">Reference proteome</keyword>
<dbReference type="InterPro" id="IPR011333">
    <property type="entry name" value="SKP1/BTB/POZ_sf"/>
</dbReference>
<dbReference type="Proteomes" id="UP000232323">
    <property type="component" value="Unassembled WGS sequence"/>
</dbReference>
<dbReference type="OrthoDB" id="2414723at2759"/>
<comment type="caution">
    <text evidence="2">The sequence shown here is derived from an EMBL/GenBank/DDBJ whole genome shotgun (WGS) entry which is preliminary data.</text>
</comment>
<dbReference type="STRING" id="1157962.A0A250WUG8"/>
<dbReference type="AlphaFoldDB" id="A0A250WUG8"/>
<protein>
    <recommendedName>
        <fullName evidence="1">Potassium channel tetramerisation-type BTB domain-containing protein</fullName>
    </recommendedName>
</protein>
<dbReference type="Gene3D" id="3.30.710.10">
    <property type="entry name" value="Potassium Channel Kv1.1, Chain A"/>
    <property type="match status" value="1"/>
</dbReference>
<evidence type="ECO:0000313" key="3">
    <source>
        <dbReference type="Proteomes" id="UP000232323"/>
    </source>
</evidence>
<dbReference type="GO" id="GO:0051260">
    <property type="term" value="P:protein homooligomerization"/>
    <property type="evidence" value="ECO:0007669"/>
    <property type="project" value="InterPro"/>
</dbReference>
<reference evidence="2 3" key="1">
    <citation type="submission" date="2017-08" db="EMBL/GenBank/DDBJ databases">
        <title>Acidophilic green algal genome provides insights into adaptation to an acidic environment.</title>
        <authorList>
            <person name="Hirooka S."/>
            <person name="Hirose Y."/>
            <person name="Kanesaki Y."/>
            <person name="Higuchi S."/>
            <person name="Fujiwara T."/>
            <person name="Onuma R."/>
            <person name="Era A."/>
            <person name="Ohbayashi R."/>
            <person name="Uzuka A."/>
            <person name="Nozaki H."/>
            <person name="Yoshikawa H."/>
            <person name="Miyagishima S.Y."/>
        </authorList>
    </citation>
    <scope>NUCLEOTIDE SEQUENCE [LARGE SCALE GENOMIC DNA]</scope>
    <source>
        <strain evidence="2 3">NIES-2499</strain>
    </source>
</reference>
<dbReference type="Pfam" id="PF02214">
    <property type="entry name" value="BTB_2"/>
    <property type="match status" value="1"/>
</dbReference>
<organism evidence="2 3">
    <name type="scientific">Chlamydomonas eustigma</name>
    <dbReference type="NCBI Taxonomy" id="1157962"/>
    <lineage>
        <taxon>Eukaryota</taxon>
        <taxon>Viridiplantae</taxon>
        <taxon>Chlorophyta</taxon>
        <taxon>core chlorophytes</taxon>
        <taxon>Chlorophyceae</taxon>
        <taxon>CS clade</taxon>
        <taxon>Chlamydomonadales</taxon>
        <taxon>Chlamydomonadaceae</taxon>
        <taxon>Chlamydomonas</taxon>
    </lineage>
</organism>
<evidence type="ECO:0000259" key="1">
    <source>
        <dbReference type="Pfam" id="PF02214"/>
    </source>
</evidence>
<accession>A0A250WUG8</accession>
<sequence length="402" mass="42901">MTREVIPSKRDGQGVHFVDRDPKYFQLLLNFLRDGWCRLPSNQDEIQELLNEVRFYQLGNLDTWIRSQLVVMAGAKGRSSVAGVPSQLTTSTSPIIATSSAHLVPGAAGNLYSSTAFSPGRPTVAYTGSPVASRRSLFFTAAANTSDASFSPGAAAAAGPGGVVGGSSSWTSNNNSTSVKDMFLSATAAGPAPQPRSAYSIPLIPPTAAVASGSVITSSPSSSLTNQSPPARVQSQIQASTAQNKWTHKYLTTNNELREVVNTLMELAFLPLHTSLHAGKVTLTTTTECFHDQPSTLLAGAIPQLTMSSTTSTAGPSSVRQLAVNVCSTSGWYFKLDLRASQCDTSLINKYNVAEFVQDNWFVLSAVLKDQFNVLMEELPGHKSDCPTCRKIHLAVQIVKIC</sequence>
<feature type="domain" description="Potassium channel tetramerisation-type BTB" evidence="1">
    <location>
        <begin position="6"/>
        <end position="61"/>
    </location>
</feature>
<dbReference type="PANTHER" id="PTHR11145:SF19">
    <property type="entry name" value="BTB DOMAIN-CONTAINING PROTEIN-RELATED"/>
    <property type="match status" value="1"/>
</dbReference>
<dbReference type="EMBL" id="BEGY01000007">
    <property type="protein sequence ID" value="GAX74359.1"/>
    <property type="molecule type" value="Genomic_DNA"/>
</dbReference>
<evidence type="ECO:0000313" key="2">
    <source>
        <dbReference type="EMBL" id="GAX74359.1"/>
    </source>
</evidence>
<name>A0A250WUG8_9CHLO</name>
<dbReference type="InterPro" id="IPR045068">
    <property type="entry name" value="BACURD1-3"/>
</dbReference>
<dbReference type="InterPro" id="IPR003131">
    <property type="entry name" value="T1-type_BTB"/>
</dbReference>
<dbReference type="PANTHER" id="PTHR11145">
    <property type="entry name" value="BTB/POZ DOMAIN-CONTAINING ADAPTER FOR CUL3-MEDIATED RHOA DEGRADATION PROTEIN FAMILY MEMBER"/>
    <property type="match status" value="1"/>
</dbReference>
<gene>
    <name evidence="2" type="ORF">CEUSTIGMA_g1808.t1</name>
</gene>
<dbReference type="SUPFAM" id="SSF54695">
    <property type="entry name" value="POZ domain"/>
    <property type="match status" value="1"/>
</dbReference>
<proteinExistence type="predicted"/>